<dbReference type="Gene3D" id="1.10.10.10">
    <property type="entry name" value="Winged helix-like DNA-binding domain superfamily/Winged helix DNA-binding domain"/>
    <property type="match status" value="1"/>
</dbReference>
<evidence type="ECO:0000313" key="5">
    <source>
        <dbReference type="Proteomes" id="UP000838308"/>
    </source>
</evidence>
<proteinExistence type="predicted"/>
<organism evidence="4 5">
    <name type="scientific">Neobacillus rhizosphaerae</name>
    <dbReference type="NCBI Taxonomy" id="2880965"/>
    <lineage>
        <taxon>Bacteria</taxon>
        <taxon>Bacillati</taxon>
        <taxon>Bacillota</taxon>
        <taxon>Bacilli</taxon>
        <taxon>Bacillales</taxon>
        <taxon>Bacillaceae</taxon>
        <taxon>Neobacillus</taxon>
    </lineage>
</organism>
<evidence type="ECO:0000259" key="2">
    <source>
        <dbReference type="Pfam" id="PF13280"/>
    </source>
</evidence>
<accession>A0ABN8KWL5</accession>
<feature type="domain" description="Helix-turn-helix type 11" evidence="1">
    <location>
        <begin position="7"/>
        <end position="61"/>
    </location>
</feature>
<keyword evidence="5" id="KW-1185">Reference proteome</keyword>
<evidence type="ECO:0008006" key="6">
    <source>
        <dbReference type="Google" id="ProtNLM"/>
    </source>
</evidence>
<reference evidence="4" key="1">
    <citation type="submission" date="2022-04" db="EMBL/GenBank/DDBJ databases">
        <authorList>
            <person name="Criscuolo A."/>
        </authorList>
    </citation>
    <scope>NUCLEOTIDE SEQUENCE</scope>
    <source>
        <strain evidence="4">CIP111895</strain>
    </source>
</reference>
<dbReference type="InterPro" id="IPR028349">
    <property type="entry name" value="PafC-like"/>
</dbReference>
<dbReference type="Pfam" id="PF25583">
    <property type="entry name" value="WCX"/>
    <property type="match status" value="1"/>
</dbReference>
<evidence type="ECO:0000259" key="3">
    <source>
        <dbReference type="Pfam" id="PF25583"/>
    </source>
</evidence>
<dbReference type="EMBL" id="CALBWS010000031">
    <property type="protein sequence ID" value="CAH2716698.1"/>
    <property type="molecule type" value="Genomic_DNA"/>
</dbReference>
<comment type="caution">
    <text evidence="4">The sequence shown here is derived from an EMBL/GenBank/DDBJ whole genome shotgun (WGS) entry which is preliminary data.</text>
</comment>
<dbReference type="InterPro" id="IPR036390">
    <property type="entry name" value="WH_DNA-bd_sf"/>
</dbReference>
<dbReference type="InterPro" id="IPR013196">
    <property type="entry name" value="HTH_11"/>
</dbReference>
<protein>
    <recommendedName>
        <fullName evidence="6">Transcriptional regulator</fullName>
    </recommendedName>
</protein>
<evidence type="ECO:0000313" key="4">
    <source>
        <dbReference type="EMBL" id="CAH2716698.1"/>
    </source>
</evidence>
<dbReference type="InterPro" id="IPR057727">
    <property type="entry name" value="WCX_dom"/>
</dbReference>
<dbReference type="Proteomes" id="UP000838308">
    <property type="component" value="Unassembled WGS sequence"/>
</dbReference>
<name>A0ABN8KWL5_9BACI</name>
<dbReference type="SUPFAM" id="SSF46785">
    <property type="entry name" value="Winged helix' DNA-binding domain"/>
    <property type="match status" value="1"/>
</dbReference>
<gene>
    <name evidence="4" type="ORF">BACCIP111895_03886</name>
</gene>
<evidence type="ECO:0000259" key="1">
    <source>
        <dbReference type="Pfam" id="PF08279"/>
    </source>
</evidence>
<dbReference type="InterPro" id="IPR051534">
    <property type="entry name" value="CBASS_pafABC_assoc_protein"/>
</dbReference>
<dbReference type="Pfam" id="PF13280">
    <property type="entry name" value="WYL"/>
    <property type="match status" value="1"/>
</dbReference>
<dbReference type="PROSITE" id="PS52050">
    <property type="entry name" value="WYL"/>
    <property type="match status" value="1"/>
</dbReference>
<dbReference type="InterPro" id="IPR036388">
    <property type="entry name" value="WH-like_DNA-bd_sf"/>
</dbReference>
<dbReference type="PANTHER" id="PTHR34580">
    <property type="match status" value="1"/>
</dbReference>
<feature type="domain" description="WYL" evidence="2">
    <location>
        <begin position="145"/>
        <end position="211"/>
    </location>
</feature>
<dbReference type="Pfam" id="PF08279">
    <property type="entry name" value="HTH_11"/>
    <property type="match status" value="1"/>
</dbReference>
<dbReference type="PANTHER" id="PTHR34580:SF1">
    <property type="entry name" value="PROTEIN PAFC"/>
    <property type="match status" value="1"/>
</dbReference>
<feature type="domain" description="WCX" evidence="3">
    <location>
        <begin position="241"/>
        <end position="317"/>
    </location>
</feature>
<sequence length="322" mass="37905">MSSKISRLMRIVNLIQNSPGIKATELAKICEVSERSIYRDLIAISEAGIPVTSNEGRGNGYTFASNFAMYPLDWTPEEAMAFSLLPGVVKQNLIQTDPHFQTAYEKIMATYNKEQRNQQQNISKLVALIQSGKPQNKVETSNKFLLPIAESMVKNQTLKVKYETKSRDDINDRFIDPYYLIPRESKFYLLAYCHKREDFRTFRLSRFLKVEATNRIFTKRQLDLQKYYQNTWSIIKGDKEIHFKVLFNKNVARYVMEKELFATPKLTKYEDGSLLFEITLNHDEEFLKWVRQYGPDAEIIEPVEYREILQEELRKWAEIYKN</sequence>
<dbReference type="PIRSF" id="PIRSF016838">
    <property type="entry name" value="PafC"/>
    <property type="match status" value="1"/>
</dbReference>
<dbReference type="RefSeq" id="WP_248736939.1">
    <property type="nucleotide sequence ID" value="NZ_CALBWS010000031.1"/>
</dbReference>
<dbReference type="InterPro" id="IPR026881">
    <property type="entry name" value="WYL_dom"/>
</dbReference>